<proteinExistence type="predicted"/>
<dbReference type="SUPFAM" id="SSF48371">
    <property type="entry name" value="ARM repeat"/>
    <property type="match status" value="1"/>
</dbReference>
<evidence type="ECO:0000313" key="2">
    <source>
        <dbReference type="Proteomes" id="UP001281761"/>
    </source>
</evidence>
<name>A0ABQ9X940_9EUKA</name>
<dbReference type="EMBL" id="JARBJD010000193">
    <property type="protein sequence ID" value="KAK2947700.1"/>
    <property type="molecule type" value="Genomic_DNA"/>
</dbReference>
<evidence type="ECO:0000313" key="1">
    <source>
        <dbReference type="EMBL" id="KAK2947700.1"/>
    </source>
</evidence>
<gene>
    <name evidence="1" type="ORF">BLNAU_17370</name>
</gene>
<comment type="caution">
    <text evidence="1">The sequence shown here is derived from an EMBL/GenBank/DDBJ whole genome shotgun (WGS) entry which is preliminary data.</text>
</comment>
<reference evidence="1 2" key="1">
    <citation type="journal article" date="2022" name="bioRxiv">
        <title>Genomics of Preaxostyla Flagellates Illuminates Evolutionary Transitions and the Path Towards Mitochondrial Loss.</title>
        <authorList>
            <person name="Novak L.V.F."/>
            <person name="Treitli S.C."/>
            <person name="Pyrih J."/>
            <person name="Halakuc P."/>
            <person name="Pipaliya S.V."/>
            <person name="Vacek V."/>
            <person name="Brzon O."/>
            <person name="Soukal P."/>
            <person name="Eme L."/>
            <person name="Dacks J.B."/>
            <person name="Karnkowska A."/>
            <person name="Elias M."/>
            <person name="Hampl V."/>
        </authorList>
    </citation>
    <scope>NUCLEOTIDE SEQUENCE [LARGE SCALE GENOMIC DNA]</scope>
    <source>
        <strain evidence="1">NAU3</strain>
        <tissue evidence="1">Gut</tissue>
    </source>
</reference>
<protein>
    <submittedName>
        <fullName evidence="1">Uncharacterized protein</fullName>
    </submittedName>
</protein>
<keyword evidence="2" id="KW-1185">Reference proteome</keyword>
<dbReference type="InterPro" id="IPR016024">
    <property type="entry name" value="ARM-type_fold"/>
</dbReference>
<dbReference type="Proteomes" id="UP001281761">
    <property type="component" value="Unassembled WGS sequence"/>
</dbReference>
<organism evidence="1 2">
    <name type="scientific">Blattamonas nauphoetae</name>
    <dbReference type="NCBI Taxonomy" id="2049346"/>
    <lineage>
        <taxon>Eukaryota</taxon>
        <taxon>Metamonada</taxon>
        <taxon>Preaxostyla</taxon>
        <taxon>Oxymonadida</taxon>
        <taxon>Blattamonas</taxon>
    </lineage>
</organism>
<sequence>MKVERTSSHPQVDTTKGNQTTCIEVLLSQICGKSETLRPAMFNTLLILASESDWALSTILEVEYINPLEEYCSKTQPCDVPESSSQHLTILARLCFSPHLEVSKLALKALLKQSKSVSETRSFLRTLKMPSCSTESSPELVPFVGRLCSTLAEHVSEMKSLFAESSPSDGTISALSDPLPEESLSLSGNTVLEVVHNGFFLLDSLLNDAGYSFSTILTKCDFVPLLKSTIVTCLDLLDHERNELICQPPDQTDKLIFILDRSWDLAADGLTSSHQSLHPIIEYAFSDVPQLCSLLERTSCHSSPTHFSHLRMIINFTHNLHHLIPLMLEENQVEPVLTTSKSMTILKTNGDFHLRFIWTISNLIWDPRFSIQNKEERKGIRMLQFERVLKPAKQYLQFILQREEFIQKAKSWNYVLSTIIGYLLKNTLTLERDLFEDGEIVETGREEWEVGWLVEKTKEKELGERLNMIRKDDEKMKKNEKSRWKKRVERRREAGNEDAMEGWLTRMDYRTRFEIVGYLRLVNQENGMNWRF</sequence>
<accession>A0ABQ9X940</accession>